<dbReference type="EMBL" id="KN817969">
    <property type="protein sequence ID" value="KJA12711.1"/>
    <property type="molecule type" value="Genomic_DNA"/>
</dbReference>
<gene>
    <name evidence="1" type="ORF">HYPSUDRAFT_210201</name>
</gene>
<sequence>MAQIRAAQHLDHRRDFNQLQMCPIDLCAPFCAADPLYGPYRVEIAVLEAPAEHHSGCAVDAPFLTVAAMTPPCARGEDVPAPVDRRADGARLPFPALPTARYPMMPVAPTVDIASSFIWTVVVGTTNDATENGATIETKTDDPGPWRKLRRSAVRSRNVHDSGMAIRSKTFNRVFLIGQVAHLYFFPALRLPLLSPQFHADTTQWDVNHDDVPQRHVPAISGSSFICIPFGYVHSAPTNLRGPDSNIQEFPSTSPSLFIRRWESGAITKAYRAEYSTSQDEPSVCYSLVHDRSVSPNMIDS</sequence>
<evidence type="ECO:0000313" key="2">
    <source>
        <dbReference type="Proteomes" id="UP000054270"/>
    </source>
</evidence>
<organism evidence="1 2">
    <name type="scientific">Hypholoma sublateritium (strain FD-334 SS-4)</name>
    <dbReference type="NCBI Taxonomy" id="945553"/>
    <lineage>
        <taxon>Eukaryota</taxon>
        <taxon>Fungi</taxon>
        <taxon>Dikarya</taxon>
        <taxon>Basidiomycota</taxon>
        <taxon>Agaricomycotina</taxon>
        <taxon>Agaricomycetes</taxon>
        <taxon>Agaricomycetidae</taxon>
        <taxon>Agaricales</taxon>
        <taxon>Agaricineae</taxon>
        <taxon>Strophariaceae</taxon>
        <taxon>Hypholoma</taxon>
    </lineage>
</organism>
<accession>A0A0D2N7I5</accession>
<keyword evidence="2" id="KW-1185">Reference proteome</keyword>
<reference evidence="2" key="1">
    <citation type="submission" date="2014-04" db="EMBL/GenBank/DDBJ databases">
        <title>Evolutionary Origins and Diversification of the Mycorrhizal Mutualists.</title>
        <authorList>
            <consortium name="DOE Joint Genome Institute"/>
            <consortium name="Mycorrhizal Genomics Consortium"/>
            <person name="Kohler A."/>
            <person name="Kuo A."/>
            <person name="Nagy L.G."/>
            <person name="Floudas D."/>
            <person name="Copeland A."/>
            <person name="Barry K.W."/>
            <person name="Cichocki N."/>
            <person name="Veneault-Fourrey C."/>
            <person name="LaButti K."/>
            <person name="Lindquist E.A."/>
            <person name="Lipzen A."/>
            <person name="Lundell T."/>
            <person name="Morin E."/>
            <person name="Murat C."/>
            <person name="Riley R."/>
            <person name="Ohm R."/>
            <person name="Sun H."/>
            <person name="Tunlid A."/>
            <person name="Henrissat B."/>
            <person name="Grigoriev I.V."/>
            <person name="Hibbett D.S."/>
            <person name="Martin F."/>
        </authorList>
    </citation>
    <scope>NUCLEOTIDE SEQUENCE [LARGE SCALE GENOMIC DNA]</scope>
    <source>
        <strain evidence="2">FD-334 SS-4</strain>
    </source>
</reference>
<evidence type="ECO:0000313" key="1">
    <source>
        <dbReference type="EMBL" id="KJA12711.1"/>
    </source>
</evidence>
<proteinExistence type="predicted"/>
<name>A0A0D2N7I5_HYPSF</name>
<dbReference type="AlphaFoldDB" id="A0A0D2N7I5"/>
<protein>
    <submittedName>
        <fullName evidence="1">Uncharacterized protein</fullName>
    </submittedName>
</protein>
<dbReference type="Proteomes" id="UP000054270">
    <property type="component" value="Unassembled WGS sequence"/>
</dbReference>